<evidence type="ECO:0000256" key="10">
    <source>
        <dbReference type="RuleBase" id="RU000461"/>
    </source>
</evidence>
<keyword evidence="8 10" id="KW-0503">Monooxygenase</keyword>
<keyword evidence="5 9" id="KW-0479">Metal-binding</keyword>
<sequence>MNPEMSSAIYFVVAAVPVVSGLAICFAYSWLSPKPIAGIPHNPITSIWGDIPAITKATKDGKKTFSDYIAGVVTEHGSLSQVLISRNTMVVISDRKEMERLLVGGKCTDQSKRTNEIFATVVPTGQIALPTNETWKRHRRLTGPSMSRRYLERMSGRIAAGASDLVKLWKAKSEAIGSGAFDADLDLQLATMDAIVNITLGSSLGCVEAAYNALPSSLSQSNGVIHLPHVQPPPLHQALKAIMEGIQKAGTSPFPLLSARLFTYTSPAWRKQYNLISSFLSTAIARSREREAIFDNKDGGLATDADCVLDMIIQREAREGVEAFGKGEMLDELLTYVFAGQDTTAASLAWMVKFLPKDAEIQRRLHEEVCAVFGPEIDSNKPLDFDLLDDHERVPVLEAVVAETLRCAGVGFLTGRELIQDEIILDRFVPKGTQLMFTTALMSRSKLEWGPDADEWRPSRWLTPEGAFNRSAGPSIPFGLGQRSCFGQRLAILQVKMFAASISRAFFLKSVPPEVDVWDAVELVTRQPKACYVSLESRLLPDAEIQAIDQQLEELQAQQDQIPTDVAPPRVEPAAAAERPPVSLLFTTTLMFPFISSAAGTALHLLSDSSGRHACN</sequence>
<feature type="transmembrane region" description="Helical" evidence="11">
    <location>
        <begin position="7"/>
        <end position="31"/>
    </location>
</feature>
<evidence type="ECO:0000256" key="5">
    <source>
        <dbReference type="ARBA" id="ARBA00022723"/>
    </source>
</evidence>
<feature type="binding site" description="axial binding residue" evidence="9">
    <location>
        <position position="485"/>
    </location>
    <ligand>
        <name>heme</name>
        <dbReference type="ChEBI" id="CHEBI:30413"/>
    </ligand>
    <ligandPart>
        <name>Fe</name>
        <dbReference type="ChEBI" id="CHEBI:18248"/>
    </ligandPart>
</feature>
<dbReference type="EMBL" id="CAJMWX010000335">
    <property type="protein sequence ID" value="CAE6413342.1"/>
    <property type="molecule type" value="Genomic_DNA"/>
</dbReference>
<gene>
    <name evidence="12" type="ORF">RDB_LOCUS13876</name>
</gene>
<keyword evidence="11" id="KW-0472">Membrane</keyword>
<dbReference type="SUPFAM" id="SSF48264">
    <property type="entry name" value="Cytochrome P450"/>
    <property type="match status" value="1"/>
</dbReference>
<dbReference type="InterPro" id="IPR001128">
    <property type="entry name" value="Cyt_P450"/>
</dbReference>
<keyword evidence="4 9" id="KW-0349">Heme</keyword>
<evidence type="ECO:0000313" key="13">
    <source>
        <dbReference type="Proteomes" id="UP000663888"/>
    </source>
</evidence>
<evidence type="ECO:0000256" key="2">
    <source>
        <dbReference type="ARBA" id="ARBA00005179"/>
    </source>
</evidence>
<proteinExistence type="inferred from homology"/>
<dbReference type="InterPro" id="IPR017972">
    <property type="entry name" value="Cyt_P450_CS"/>
</dbReference>
<evidence type="ECO:0000256" key="7">
    <source>
        <dbReference type="ARBA" id="ARBA00023004"/>
    </source>
</evidence>
<evidence type="ECO:0000256" key="6">
    <source>
        <dbReference type="ARBA" id="ARBA00023002"/>
    </source>
</evidence>
<comment type="caution">
    <text evidence="12">The sequence shown here is derived from an EMBL/GenBank/DDBJ whole genome shotgun (WGS) entry which is preliminary data.</text>
</comment>
<protein>
    <submittedName>
        <fullName evidence="12">Uncharacterized protein</fullName>
    </submittedName>
</protein>
<dbReference type="Proteomes" id="UP000663888">
    <property type="component" value="Unassembled WGS sequence"/>
</dbReference>
<dbReference type="GO" id="GO:0020037">
    <property type="term" value="F:heme binding"/>
    <property type="evidence" value="ECO:0007669"/>
    <property type="project" value="InterPro"/>
</dbReference>
<dbReference type="PRINTS" id="PR00385">
    <property type="entry name" value="P450"/>
</dbReference>
<keyword evidence="6 10" id="KW-0560">Oxidoreductase</keyword>
<dbReference type="GO" id="GO:0005506">
    <property type="term" value="F:iron ion binding"/>
    <property type="evidence" value="ECO:0007669"/>
    <property type="project" value="InterPro"/>
</dbReference>
<keyword evidence="11" id="KW-1133">Transmembrane helix</keyword>
<name>A0A8H2X4W4_9AGAM</name>
<keyword evidence="11" id="KW-0812">Transmembrane</keyword>
<evidence type="ECO:0000256" key="3">
    <source>
        <dbReference type="ARBA" id="ARBA00010617"/>
    </source>
</evidence>
<dbReference type="InterPro" id="IPR036396">
    <property type="entry name" value="Cyt_P450_sf"/>
</dbReference>
<comment type="pathway">
    <text evidence="2">Secondary metabolite biosynthesis.</text>
</comment>
<evidence type="ECO:0000256" key="11">
    <source>
        <dbReference type="SAM" id="Phobius"/>
    </source>
</evidence>
<dbReference type="GO" id="GO:0016705">
    <property type="term" value="F:oxidoreductase activity, acting on paired donors, with incorporation or reduction of molecular oxygen"/>
    <property type="evidence" value="ECO:0007669"/>
    <property type="project" value="InterPro"/>
</dbReference>
<dbReference type="Pfam" id="PF00067">
    <property type="entry name" value="p450"/>
    <property type="match status" value="1"/>
</dbReference>
<evidence type="ECO:0000313" key="12">
    <source>
        <dbReference type="EMBL" id="CAE6413342.1"/>
    </source>
</evidence>
<evidence type="ECO:0000256" key="8">
    <source>
        <dbReference type="ARBA" id="ARBA00023033"/>
    </source>
</evidence>
<dbReference type="InterPro" id="IPR050121">
    <property type="entry name" value="Cytochrome_P450_monoxygenase"/>
</dbReference>
<dbReference type="GO" id="GO:0004497">
    <property type="term" value="F:monooxygenase activity"/>
    <property type="evidence" value="ECO:0007669"/>
    <property type="project" value="UniProtKB-KW"/>
</dbReference>
<dbReference type="Gene3D" id="1.10.630.10">
    <property type="entry name" value="Cytochrome P450"/>
    <property type="match status" value="1"/>
</dbReference>
<keyword evidence="7 9" id="KW-0408">Iron</keyword>
<accession>A0A8H2X4W4</accession>
<dbReference type="PROSITE" id="PS00086">
    <property type="entry name" value="CYTOCHROME_P450"/>
    <property type="match status" value="1"/>
</dbReference>
<evidence type="ECO:0000256" key="4">
    <source>
        <dbReference type="ARBA" id="ARBA00022617"/>
    </source>
</evidence>
<evidence type="ECO:0000256" key="9">
    <source>
        <dbReference type="PIRSR" id="PIRSR602401-1"/>
    </source>
</evidence>
<dbReference type="InterPro" id="IPR002401">
    <property type="entry name" value="Cyt_P450_E_grp-I"/>
</dbReference>
<evidence type="ECO:0000256" key="1">
    <source>
        <dbReference type="ARBA" id="ARBA00001971"/>
    </source>
</evidence>
<comment type="cofactor">
    <cofactor evidence="1 9">
        <name>heme</name>
        <dbReference type="ChEBI" id="CHEBI:30413"/>
    </cofactor>
</comment>
<comment type="similarity">
    <text evidence="3 10">Belongs to the cytochrome P450 family.</text>
</comment>
<reference evidence="12" key="1">
    <citation type="submission" date="2021-01" db="EMBL/GenBank/DDBJ databases">
        <authorList>
            <person name="Kaushik A."/>
        </authorList>
    </citation>
    <scope>NUCLEOTIDE SEQUENCE</scope>
    <source>
        <strain evidence="12">AG4-R118</strain>
    </source>
</reference>
<organism evidence="12 13">
    <name type="scientific">Rhizoctonia solani</name>
    <dbReference type="NCBI Taxonomy" id="456999"/>
    <lineage>
        <taxon>Eukaryota</taxon>
        <taxon>Fungi</taxon>
        <taxon>Dikarya</taxon>
        <taxon>Basidiomycota</taxon>
        <taxon>Agaricomycotina</taxon>
        <taxon>Agaricomycetes</taxon>
        <taxon>Cantharellales</taxon>
        <taxon>Ceratobasidiaceae</taxon>
        <taxon>Rhizoctonia</taxon>
    </lineage>
</organism>
<dbReference type="PANTHER" id="PTHR24305:SF166">
    <property type="entry name" value="CYTOCHROME P450 12A4, MITOCHONDRIAL-RELATED"/>
    <property type="match status" value="1"/>
</dbReference>
<dbReference type="PANTHER" id="PTHR24305">
    <property type="entry name" value="CYTOCHROME P450"/>
    <property type="match status" value="1"/>
</dbReference>
<dbReference type="PRINTS" id="PR00463">
    <property type="entry name" value="EP450I"/>
</dbReference>
<dbReference type="AlphaFoldDB" id="A0A8H2X4W4"/>